<keyword evidence="1" id="KW-0472">Membrane</keyword>
<evidence type="ECO:0000313" key="4">
    <source>
        <dbReference type="Proteomes" id="UP001302321"/>
    </source>
</evidence>
<feature type="domain" description="DUF6594" evidence="2">
    <location>
        <begin position="131"/>
        <end position="205"/>
    </location>
</feature>
<reference evidence="3" key="2">
    <citation type="submission" date="2023-05" db="EMBL/GenBank/DDBJ databases">
        <authorList>
            <consortium name="Lawrence Berkeley National Laboratory"/>
            <person name="Steindorff A."/>
            <person name="Hensen N."/>
            <person name="Bonometti L."/>
            <person name="Westerberg I."/>
            <person name="Brannstrom I.O."/>
            <person name="Guillou S."/>
            <person name="Cros-Aarteil S."/>
            <person name="Calhoun S."/>
            <person name="Haridas S."/>
            <person name="Kuo A."/>
            <person name="Mondo S."/>
            <person name="Pangilinan J."/>
            <person name="Riley R."/>
            <person name="Labutti K."/>
            <person name="Andreopoulos B."/>
            <person name="Lipzen A."/>
            <person name="Chen C."/>
            <person name="Yanf M."/>
            <person name="Daum C."/>
            <person name="Ng V."/>
            <person name="Clum A."/>
            <person name="Ohm R."/>
            <person name="Martin F."/>
            <person name="Silar P."/>
            <person name="Natvig D."/>
            <person name="Lalanne C."/>
            <person name="Gautier V."/>
            <person name="Ament-Velasquez S.L."/>
            <person name="Kruys A."/>
            <person name="Hutchinson M.I."/>
            <person name="Powell A.J."/>
            <person name="Barry K."/>
            <person name="Miller A.N."/>
            <person name="Grigoriev I.V."/>
            <person name="Debuchy R."/>
            <person name="Gladieux P."/>
            <person name="Thoren M.H."/>
            <person name="Johannesson H."/>
        </authorList>
    </citation>
    <scope>NUCLEOTIDE SEQUENCE</scope>
    <source>
        <strain evidence="3">CBS 892.96</strain>
    </source>
</reference>
<keyword evidence="1" id="KW-1133">Transmembrane helix</keyword>
<proteinExistence type="predicted"/>
<dbReference type="PANTHER" id="PTHR34502:SF5">
    <property type="entry name" value="DUF6594 DOMAIN-CONTAINING PROTEIN"/>
    <property type="match status" value="1"/>
</dbReference>
<organism evidence="3 4">
    <name type="scientific">Triangularia setosa</name>
    <dbReference type="NCBI Taxonomy" id="2587417"/>
    <lineage>
        <taxon>Eukaryota</taxon>
        <taxon>Fungi</taxon>
        <taxon>Dikarya</taxon>
        <taxon>Ascomycota</taxon>
        <taxon>Pezizomycotina</taxon>
        <taxon>Sordariomycetes</taxon>
        <taxon>Sordariomycetidae</taxon>
        <taxon>Sordariales</taxon>
        <taxon>Podosporaceae</taxon>
        <taxon>Triangularia</taxon>
    </lineage>
</organism>
<feature type="transmembrane region" description="Helical" evidence="1">
    <location>
        <begin position="193"/>
        <end position="210"/>
    </location>
</feature>
<keyword evidence="1" id="KW-0812">Transmembrane</keyword>
<feature type="transmembrane region" description="Helical" evidence="1">
    <location>
        <begin position="141"/>
        <end position="161"/>
    </location>
</feature>
<reference evidence="3" key="1">
    <citation type="journal article" date="2023" name="Mol. Phylogenet. Evol.">
        <title>Genome-scale phylogeny and comparative genomics of the fungal order Sordariales.</title>
        <authorList>
            <person name="Hensen N."/>
            <person name="Bonometti L."/>
            <person name="Westerberg I."/>
            <person name="Brannstrom I.O."/>
            <person name="Guillou S."/>
            <person name="Cros-Aarteil S."/>
            <person name="Calhoun S."/>
            <person name="Haridas S."/>
            <person name="Kuo A."/>
            <person name="Mondo S."/>
            <person name="Pangilinan J."/>
            <person name="Riley R."/>
            <person name="LaButti K."/>
            <person name="Andreopoulos B."/>
            <person name="Lipzen A."/>
            <person name="Chen C."/>
            <person name="Yan M."/>
            <person name="Daum C."/>
            <person name="Ng V."/>
            <person name="Clum A."/>
            <person name="Steindorff A."/>
            <person name="Ohm R.A."/>
            <person name="Martin F."/>
            <person name="Silar P."/>
            <person name="Natvig D.O."/>
            <person name="Lalanne C."/>
            <person name="Gautier V."/>
            <person name="Ament-Velasquez S.L."/>
            <person name="Kruys A."/>
            <person name="Hutchinson M.I."/>
            <person name="Powell A.J."/>
            <person name="Barry K."/>
            <person name="Miller A.N."/>
            <person name="Grigoriev I.V."/>
            <person name="Debuchy R."/>
            <person name="Gladieux P."/>
            <person name="Hiltunen Thoren M."/>
            <person name="Johannesson H."/>
        </authorList>
    </citation>
    <scope>NUCLEOTIDE SEQUENCE</scope>
    <source>
        <strain evidence="3">CBS 892.96</strain>
    </source>
</reference>
<dbReference type="Proteomes" id="UP001302321">
    <property type="component" value="Unassembled WGS sequence"/>
</dbReference>
<dbReference type="EMBL" id="MU866192">
    <property type="protein sequence ID" value="KAK4176596.1"/>
    <property type="molecule type" value="Genomic_DNA"/>
</dbReference>
<feature type="transmembrane region" description="Helical" evidence="1">
    <location>
        <begin position="167"/>
        <end position="186"/>
    </location>
</feature>
<gene>
    <name evidence="3" type="ORF">QBC36DRAFT_352055</name>
</gene>
<evidence type="ECO:0000313" key="3">
    <source>
        <dbReference type="EMBL" id="KAK4176596.1"/>
    </source>
</evidence>
<accession>A0AAN6W8V9</accession>
<evidence type="ECO:0000259" key="2">
    <source>
        <dbReference type="Pfam" id="PF20237"/>
    </source>
</evidence>
<sequence>MANHAQVPSNQRVVDPSLPTTRDATVRVLSQTMGSADNWAIFKGYHALNVLNLLHLQTQMDELSQKHERDDPGFSMEELDEALHKYNRSLAAYAKVCKLLEPGEKDVVSILRYSRVKLGNHPEIVGKFAKSEVTTNKVTRAVLGILSACLLLVPMVILYFVKDGFKPLIIIAVWTIAFSATTSLLTEAKYSEILVAAATYAAVMVVFISGEGVQKEA</sequence>
<name>A0AAN6W8V9_9PEZI</name>
<evidence type="ECO:0000256" key="1">
    <source>
        <dbReference type="SAM" id="Phobius"/>
    </source>
</evidence>
<dbReference type="AlphaFoldDB" id="A0AAN6W8V9"/>
<dbReference type="InterPro" id="IPR046529">
    <property type="entry name" value="DUF6594"/>
</dbReference>
<dbReference type="PANTHER" id="PTHR34502">
    <property type="entry name" value="DUF6594 DOMAIN-CONTAINING PROTEIN-RELATED"/>
    <property type="match status" value="1"/>
</dbReference>
<dbReference type="Pfam" id="PF20237">
    <property type="entry name" value="DUF6594"/>
    <property type="match status" value="1"/>
</dbReference>
<comment type="caution">
    <text evidence="3">The sequence shown here is derived from an EMBL/GenBank/DDBJ whole genome shotgun (WGS) entry which is preliminary data.</text>
</comment>
<protein>
    <recommendedName>
        <fullName evidence="2">DUF6594 domain-containing protein</fullName>
    </recommendedName>
</protein>
<keyword evidence="4" id="KW-1185">Reference proteome</keyword>